<dbReference type="PROSITE" id="PS00455">
    <property type="entry name" value="AMP_BINDING"/>
    <property type="match status" value="2"/>
</dbReference>
<dbReference type="PROSITE" id="PS00012">
    <property type="entry name" value="PHOSPHOPANTETHEINE"/>
    <property type="match status" value="1"/>
</dbReference>
<dbReference type="Pfam" id="PF00550">
    <property type="entry name" value="PP-binding"/>
    <property type="match status" value="2"/>
</dbReference>
<evidence type="ECO:0000256" key="1">
    <source>
        <dbReference type="ARBA" id="ARBA00022450"/>
    </source>
</evidence>
<dbReference type="PROSITE" id="PS50075">
    <property type="entry name" value="CARRIER"/>
    <property type="match status" value="2"/>
</dbReference>
<feature type="domain" description="Carrier" evidence="5">
    <location>
        <begin position="1954"/>
        <end position="2030"/>
    </location>
</feature>
<dbReference type="Gene3D" id="3.40.50.12780">
    <property type="entry name" value="N-terminal domain of ligase-like"/>
    <property type="match status" value="2"/>
</dbReference>
<protein>
    <submittedName>
        <fullName evidence="6">Nonribosomal peptide synthetase 5</fullName>
    </submittedName>
</protein>
<reference evidence="6 7" key="1">
    <citation type="journal article" date="2018" name="Sci. Rep.">
        <title>Genome sequence of the cauliflower mushroom Sparassis crispa (Hanabiratake) and its association with beneficial usage.</title>
        <authorList>
            <person name="Kiyama R."/>
            <person name="Furutani Y."/>
            <person name="Kawaguchi K."/>
            <person name="Nakanishi T."/>
        </authorList>
    </citation>
    <scope>NUCLEOTIDE SEQUENCE [LARGE SCALE GENOMIC DNA]</scope>
</reference>
<keyword evidence="3" id="KW-0436">Ligase</keyword>
<evidence type="ECO:0000259" key="5">
    <source>
        <dbReference type="PROSITE" id="PS50075"/>
    </source>
</evidence>
<comment type="similarity">
    <text evidence="4">Belongs to the NRP synthetase family.</text>
</comment>
<feature type="domain" description="Carrier" evidence="5">
    <location>
        <begin position="897"/>
        <end position="972"/>
    </location>
</feature>
<dbReference type="InterPro" id="IPR023213">
    <property type="entry name" value="CAT-like_dom_sf"/>
</dbReference>
<evidence type="ECO:0000256" key="3">
    <source>
        <dbReference type="ARBA" id="ARBA00022598"/>
    </source>
</evidence>
<dbReference type="InterPro" id="IPR036736">
    <property type="entry name" value="ACP-like_sf"/>
</dbReference>
<dbReference type="STRING" id="139825.A0A401H143"/>
<dbReference type="InterPro" id="IPR000873">
    <property type="entry name" value="AMP-dep_synth/lig_dom"/>
</dbReference>
<dbReference type="PANTHER" id="PTHR45527:SF11">
    <property type="entry name" value="NONRIBOSOMAL PEPTIDE SYNTHETASE 5"/>
    <property type="match status" value="1"/>
</dbReference>
<sequence length="2563" mass="282271">MSTTAYEENRRILADVLAYYDAKSVEELNTNDDDAFWSEKMWESWKFIFHDNGCYSQAFDMTKPKDGVFPVVEHFAGERRFYRDEAGEVAHEKRFFKESGEEHKAYVISKSENLFEDGLAMLPEGPMMATVRLFGYPPYGHGTCAVNQMKWGAPVVSQISLQPNEQIRLSVLPLFMAVPGAKGPLLKTIIFRDESDAKPFSKSAHWAQDGAGAVIRKVDRAEAIKTIFPDAQSAHGFVMRPEMVKGCRLRVTDGVVFDVQALSEGGDDAQFFALNEKNVLLNVVQAPEQGKPHALKWRLLWRVDKRLMVGVIAYNAETLKPEHEAHDKSIHGAQWDPRTDRCCSLLLSLPADTLSFERRGPDDQHFDELGDLARVVSFSGVLDLPQVLHQFHADAQRGIHTDFEAIARTHPDRIAVELGVTDVKLTFRELDQLANHVADQLLLAGIEREELVPVIASRTPQAIAGIIGIVKAGGAYVPCDAEEWTQDRIDTVFATIKPRVVVVSDPGFATLVPAHMSKNVIYTEASKAIAPSSGQVVPSSNRLAYVIMTSGTSGAPKGVMVDHKNLIQYAHRSEHAKPGNMGVQPGDRCFLVFSVAFDAFSGALWSCLCNGATLCLADKSSIASVAKHASHVPLTPSLLSSLSPGEYPRIRGIFAGGEALPLSLVQSWAREGLRIFNCYGPTETTCAATMIEIHADSQQVTIGRPLVGYAVLVVDENMKPVGVGVSGEMVIGGRGVARGYYANKKLTDEKFVELEWVEKTLGIKGTGKWYRTGDLARWTADGTLEYLGRSDWRVKNRGFLIDLEGDVESAMLNDDTVSDAKAFMIRGRLIGAVTPANVDAKALRERLLMHTPAYMVCNKIFALDTFPRTSNDKTDRRGVQALIEQLLEEDSTSYGPAPANEAQRAVAKGFRALFRLHSEVGVHASFIELGGDSLGAIRLVSLVRASGFSITFLDVIGLNIIEAIAAAATPLSSAPSVSKEQATTDEDEALLREVLGPDADVLAEDIAPLTPVQRGMFMTTATKPTVYSIQTRSSLQDLDGPFDRARFVHAWRLAAQRHAIFRSSFHLEHGSSGVQIVHRRIPELNYSLREFESDADLEAALGAYVEEDLKTGFSVDDFVLPGKLMRLALFVSSQSNTASFVWTVHHGLIDGLSATVLHDELIQDYNDSQRPLSPARSFASVARSIVRKQSDLEEKVTSFWKESLKGAEPVAPINLPCLLTSAPVAHEIVYESSLALDLVAEFARQSSVTMTTVFIAAAAVVLCRYTNKRDTNIGIVLTGRSTMFDAERVVGPVVNTLPIHVNLEDDSLSVRDFVKATSKQVMSLTSWEWASLRSAMTALDIPADKNLFDFGFSFSDDFASEVTPSSGATGLQMLNSVTTEQTEFPFTITFERSAKQTAIVRFRQQPQRIHETYAQNMGRHFCNAVTSFMSASLVKGVQLTDATERQFLTHGLNSHHTEVQRQTVTILDRLEQSMTAHKDLDAIAQGTASMSYAELDRQSSAVAYYLASHHGVTVGSTVGILAMHNFEWLIGVCGILKAGGTYLPIDAKYPLERQTWILEQRDNVGILLVPQATERYRAMFKVKLLRVAELVEAKTPPVSLARPTTQDVVVYIYTSGTTGVPKGVPMLHGGLDTTFMSDYGHLWAAPGRRVGLMMALGFDGHLMCIFGPLLYGGTVVLQDPDDPLEQLKHVHCVMCTPSTLASLDEAEHKNIEYVVVGGESVPQGLADTWSVGRTVGNMYGPTECHIAVTFKYLTPGEPVALGRPFLHTRIYCVDPDTCLPVPVGLPGEMWIGGSSPTSGYVGRPDSTNEKFIADSFGYPGERIYRTGDIGRWNLKGELEYVGRMDDLIKLKGGFRLSLVGVENALIREASNFMGTPLATATVVLVNDRLVAYVTPGSINTGSLRERLMETEPHFAVPKWIIALDNPPMTANQKIDRKALMARPLPQDESRDFQPPKTETEQHLAEIWKDMLDTSEDVSAMAHFLRLGGTSLNQIRLVSALQRLYKIKIPLTLVIIHPVLRDLARAVDDLLATTQTVTYSAVEVTDIGVLSHSERGMWLGYQLATVKTPFTVSALYTIKGAVDVDLLKQAFDLVIARHVVFGARYTVDEKGEPRRETSGPSPQALIVSPQDFNDTLHTNLNYVFDISAGPLVRVRLSSKDSTTSVLFAANHIVVDHWSIDLVMKDISNVYTSMIRGTYVTPSPRELDYPIWAASASRKHEPEMLAFWGSYLRGIPDCIALPLSRPRPAMKSYAGRSRFFDLPEELRQIVERAAIAVGVTLHQFFSAALILVLSVFAHQDDIVVGASHANRRTAEEYELCGLFLDRVPFRHQLHDGNRTSTEKLLRSVVDSQRAASLHFSVPFDEIVRHVGTPRNLGRHPLFQVMLSVENENETIPKLRIPGAEVESVMVAPEGSNFDLLLGYQLLPKRQGMRLRFEASDIYDDSLVNALETAMRTSLAMLAGSSSTPLQICAALDAYVVRAPSCEDKMAVVRCTMLTVIDATPSGVRQTSPGSDVTFFELGGTSLMVPMLLKELELRRVRISFIEFFLDPSISGVASRASFELR</sequence>
<dbReference type="Gene3D" id="1.10.1200.10">
    <property type="entry name" value="ACP-like"/>
    <property type="match status" value="2"/>
</dbReference>
<dbReference type="GO" id="GO:0031177">
    <property type="term" value="F:phosphopantetheine binding"/>
    <property type="evidence" value="ECO:0007669"/>
    <property type="project" value="TreeGrafter"/>
</dbReference>
<keyword evidence="2" id="KW-0597">Phosphoprotein</keyword>
<gene>
    <name evidence="6" type="ORF">SCP_1203640</name>
</gene>
<evidence type="ECO:0000256" key="2">
    <source>
        <dbReference type="ARBA" id="ARBA00022553"/>
    </source>
</evidence>
<evidence type="ECO:0000313" key="7">
    <source>
        <dbReference type="Proteomes" id="UP000287166"/>
    </source>
</evidence>
<dbReference type="OrthoDB" id="416786at2759"/>
<dbReference type="InParanoid" id="A0A401H143"/>
<dbReference type="SUPFAM" id="SSF56801">
    <property type="entry name" value="Acetyl-CoA synthetase-like"/>
    <property type="match status" value="2"/>
</dbReference>
<dbReference type="Gene3D" id="3.30.559.10">
    <property type="entry name" value="Chloramphenicol acetyltransferase-like domain"/>
    <property type="match status" value="2"/>
</dbReference>
<dbReference type="GeneID" id="38785051"/>
<dbReference type="GO" id="GO:0043041">
    <property type="term" value="P:amino acid activation for nonribosomal peptide biosynthetic process"/>
    <property type="evidence" value="ECO:0007669"/>
    <property type="project" value="TreeGrafter"/>
</dbReference>
<dbReference type="Pfam" id="PF00668">
    <property type="entry name" value="Condensation"/>
    <property type="match status" value="2"/>
</dbReference>
<dbReference type="Gene3D" id="3.30.300.30">
    <property type="match status" value="2"/>
</dbReference>
<dbReference type="InterPro" id="IPR006162">
    <property type="entry name" value="Ppantetheine_attach_site"/>
</dbReference>
<dbReference type="SUPFAM" id="SSF52777">
    <property type="entry name" value="CoA-dependent acyltransferases"/>
    <property type="match status" value="4"/>
</dbReference>
<dbReference type="GO" id="GO:0044550">
    <property type="term" value="P:secondary metabolite biosynthetic process"/>
    <property type="evidence" value="ECO:0007669"/>
    <property type="project" value="TreeGrafter"/>
</dbReference>
<comment type="caution">
    <text evidence="6">The sequence shown here is derived from an EMBL/GenBank/DDBJ whole genome shotgun (WGS) entry which is preliminary data.</text>
</comment>
<dbReference type="SUPFAM" id="SSF47336">
    <property type="entry name" value="ACP-like"/>
    <property type="match status" value="2"/>
</dbReference>
<name>A0A401H143_9APHY</name>
<dbReference type="Proteomes" id="UP000287166">
    <property type="component" value="Unassembled WGS sequence"/>
</dbReference>
<dbReference type="InterPro" id="IPR020845">
    <property type="entry name" value="AMP-binding_CS"/>
</dbReference>
<dbReference type="EMBL" id="BFAD01000012">
    <property type="protein sequence ID" value="GBE88134.1"/>
    <property type="molecule type" value="Genomic_DNA"/>
</dbReference>
<dbReference type="InterPro" id="IPR042099">
    <property type="entry name" value="ANL_N_sf"/>
</dbReference>
<dbReference type="InterPro" id="IPR009081">
    <property type="entry name" value="PP-bd_ACP"/>
</dbReference>
<dbReference type="Gene3D" id="3.30.559.30">
    <property type="entry name" value="Nonribosomal peptide synthetase, condensation domain"/>
    <property type="match status" value="2"/>
</dbReference>
<dbReference type="Pfam" id="PF00501">
    <property type="entry name" value="AMP-binding"/>
    <property type="match status" value="2"/>
</dbReference>
<accession>A0A401H143</accession>
<dbReference type="InterPro" id="IPR001242">
    <property type="entry name" value="Condensation_dom"/>
</dbReference>
<organism evidence="6 7">
    <name type="scientific">Sparassis crispa</name>
    <dbReference type="NCBI Taxonomy" id="139825"/>
    <lineage>
        <taxon>Eukaryota</taxon>
        <taxon>Fungi</taxon>
        <taxon>Dikarya</taxon>
        <taxon>Basidiomycota</taxon>
        <taxon>Agaricomycotina</taxon>
        <taxon>Agaricomycetes</taxon>
        <taxon>Polyporales</taxon>
        <taxon>Sparassidaceae</taxon>
        <taxon>Sparassis</taxon>
    </lineage>
</organism>
<dbReference type="RefSeq" id="XP_027619047.1">
    <property type="nucleotide sequence ID" value="XM_027763246.1"/>
</dbReference>
<dbReference type="InterPro" id="IPR045851">
    <property type="entry name" value="AMP-bd_C_sf"/>
</dbReference>
<proteinExistence type="inferred from homology"/>
<evidence type="ECO:0000256" key="4">
    <source>
        <dbReference type="ARBA" id="ARBA00029454"/>
    </source>
</evidence>
<dbReference type="GO" id="GO:0016874">
    <property type="term" value="F:ligase activity"/>
    <property type="evidence" value="ECO:0007669"/>
    <property type="project" value="UniProtKB-KW"/>
</dbReference>
<evidence type="ECO:0000313" key="6">
    <source>
        <dbReference type="EMBL" id="GBE88134.1"/>
    </source>
</evidence>
<dbReference type="GO" id="GO:0005737">
    <property type="term" value="C:cytoplasm"/>
    <property type="evidence" value="ECO:0007669"/>
    <property type="project" value="TreeGrafter"/>
</dbReference>
<dbReference type="PANTHER" id="PTHR45527">
    <property type="entry name" value="NONRIBOSOMAL PEPTIDE SYNTHETASE"/>
    <property type="match status" value="1"/>
</dbReference>
<keyword evidence="1" id="KW-0596">Phosphopantetheine</keyword>
<keyword evidence="7" id="KW-1185">Reference proteome</keyword>